<protein>
    <recommendedName>
        <fullName evidence="2">Bacterial transcriptional activator domain-containing protein</fullName>
    </recommendedName>
</protein>
<evidence type="ECO:0000313" key="3">
    <source>
        <dbReference type="EMBL" id="KGP71063.1"/>
    </source>
</evidence>
<sequence>MERIPIIHTQLNPPTIKDRFVRRAKLQRKLKTITEYPLVVMHSGAGYGKSTALTLFVQDSDIDVSWFSISPNDDDLVPFLTKLVHAVRIQHPNFGETLLHELEEIYEYVQDQHIWSLVSMMVNELSRMKADMYVILDDFHHVEHSLSIEQWMKNFIEHIPANCHLILSSRNKPQWTILNSLKVKGNLLEITQEDLLLSQEEMEHLLLDLYEMELTDEMILQVHRVTEGWAIAFEMVIQQLQSGLDLKPILENDPTSLQDLFEYLAHEVLSKQSFMVQQFLEQTSVLEILSPKLCDYVLGMTGSEALLSQLADQHIFLQEVSANHYRYHQLFKSFLENRMKEKRPEEYRQLHRKAARFQEQHGDMETAILHLERVEDYERMAQLVSQYGGDMLKHGKLQSLYDHLLVLPNERKRHFPILWFYQGEILRYWSSYMEAEQCYKRSEELGRDRHDYYLYSIALEGQARIYLDTIQPDQAERILQHAIELRSQTEASKEEMGRLYYMLAENLLNAGNATKAEYWLEKARELNLPLEDGNLEARLYLRTGRLEKAEKVLLERKEQQPFNETHHLPQSHRETDILLSIISAFMGKSEASKAYAESGIHQGIQIQSPFVEACGWMRIGHAVQLMNRYDAQLAERCYHTSLEMMEKLNVSRGKAEPYMGLCILYGAQYEYEKAMEAGQKGLHETEGVKDLWLSSLIQLCMAIASIYCGRWEEAQTNVKAVEGQFKDCGDTYGLMLTSYWQAYIGYHTEQEDLFESEMRTFLQLVQTTGYEFFFHERTTFGPIDLQNSVPLLFKAQEMNIHEHYVSKVIYDLGYGSIDHHPGYTLRIQTLGQLKISLGNQVVEEKDWQRGKAKELFELLVTKRHTQLRKEEIYQYLWPEQEEEGANRSFKVALNALLKTVEPHRKARAESFFIKKDGNAYGLNPKSGYELDSAIFEEWVSSGLEENDAYHAKALLEKGLALYKGDFLPDQRFADWCLNERERLQVLFLRGAEKLAQVSVRLQEFDTCIHWGESILRMDQTWEEAYRLLMYSYYQKNNRPQAIKWFKKCCEVLDRELGVEPMNPTKEMYDIVMKAKDTESYV</sequence>
<dbReference type="eggNOG" id="COG2909">
    <property type="taxonomic scope" value="Bacteria"/>
</dbReference>
<evidence type="ECO:0000313" key="4">
    <source>
        <dbReference type="Proteomes" id="UP000030147"/>
    </source>
</evidence>
<accession>A0A0A2T9H6</accession>
<proteinExistence type="predicted"/>
<dbReference type="EMBL" id="AVBF01000086">
    <property type="protein sequence ID" value="KGP71063.1"/>
    <property type="molecule type" value="Genomic_DNA"/>
</dbReference>
<dbReference type="InterPro" id="IPR036388">
    <property type="entry name" value="WH-like_DNA-bd_sf"/>
</dbReference>
<dbReference type="InterPro" id="IPR011990">
    <property type="entry name" value="TPR-like_helical_dom_sf"/>
</dbReference>
<dbReference type="InterPro" id="IPR056884">
    <property type="entry name" value="NPHP3-like_N"/>
</dbReference>
<dbReference type="STRING" id="1385514.N782_21895"/>
<dbReference type="PANTHER" id="PTHR35807">
    <property type="entry name" value="TRANSCRIPTIONAL REGULATOR REDD-RELATED"/>
    <property type="match status" value="1"/>
</dbReference>
<dbReference type="PANTHER" id="PTHR35807:SF2">
    <property type="entry name" value="TRANSCRIPTIONAL ACTIVATOR DOMAIN"/>
    <property type="match status" value="1"/>
</dbReference>
<dbReference type="OrthoDB" id="1137593at2"/>
<feature type="domain" description="Bacterial transcriptional activator" evidence="2">
    <location>
        <begin position="930"/>
        <end position="1072"/>
    </location>
</feature>
<keyword evidence="4" id="KW-1185">Reference proteome</keyword>
<evidence type="ECO:0000259" key="2">
    <source>
        <dbReference type="SMART" id="SM01043"/>
    </source>
</evidence>
<comment type="caution">
    <text evidence="3">The sequence shown here is derived from an EMBL/GenBank/DDBJ whole genome shotgun (WGS) entry which is preliminary data.</text>
</comment>
<reference evidence="3 4" key="1">
    <citation type="journal article" date="2015" name="Stand. Genomic Sci.">
        <title>High quality draft genome sequence of the moderately halophilic bacterium Pontibacillus yanchengensis Y32(T) and comparison among Pontibacillus genomes.</title>
        <authorList>
            <person name="Huang J."/>
            <person name="Qiao Z.X."/>
            <person name="Tang J.W."/>
            <person name="Wang G."/>
        </authorList>
    </citation>
    <scope>NUCLEOTIDE SEQUENCE [LARGE SCALE GENOMIC DNA]</scope>
    <source>
        <strain evidence="3 4">Y32</strain>
    </source>
</reference>
<dbReference type="InterPro" id="IPR051677">
    <property type="entry name" value="AfsR-DnrI-RedD_regulator"/>
</dbReference>
<name>A0A0A2T9H6_9BACI</name>
<dbReference type="RefSeq" id="WP_036823973.1">
    <property type="nucleotide sequence ID" value="NZ_AVBF01000086.1"/>
</dbReference>
<dbReference type="Pfam" id="PF25873">
    <property type="entry name" value="WHD_MalT"/>
    <property type="match status" value="1"/>
</dbReference>
<dbReference type="Proteomes" id="UP000030147">
    <property type="component" value="Unassembled WGS sequence"/>
</dbReference>
<dbReference type="SUPFAM" id="SSF52540">
    <property type="entry name" value="P-loop containing nucleoside triphosphate hydrolases"/>
    <property type="match status" value="1"/>
</dbReference>
<dbReference type="SMART" id="SM01043">
    <property type="entry name" value="BTAD"/>
    <property type="match status" value="1"/>
</dbReference>
<dbReference type="InterPro" id="IPR019734">
    <property type="entry name" value="TPR_rpt"/>
</dbReference>
<dbReference type="Gene3D" id="1.10.10.10">
    <property type="entry name" value="Winged helix-like DNA-binding domain superfamily/Winged helix DNA-binding domain"/>
    <property type="match status" value="1"/>
</dbReference>
<dbReference type="InterPro" id="IPR027417">
    <property type="entry name" value="P-loop_NTPase"/>
</dbReference>
<dbReference type="Gene3D" id="1.25.40.10">
    <property type="entry name" value="Tetratricopeptide repeat domain"/>
    <property type="match status" value="3"/>
</dbReference>
<dbReference type="InterPro" id="IPR059106">
    <property type="entry name" value="WHD_MalT"/>
</dbReference>
<dbReference type="SMART" id="SM00028">
    <property type="entry name" value="TPR"/>
    <property type="match status" value="6"/>
</dbReference>
<dbReference type="AlphaFoldDB" id="A0A0A2T9H6"/>
<dbReference type="Pfam" id="PF03704">
    <property type="entry name" value="BTAD"/>
    <property type="match status" value="1"/>
</dbReference>
<evidence type="ECO:0000256" key="1">
    <source>
        <dbReference type="ARBA" id="ARBA00022737"/>
    </source>
</evidence>
<organism evidence="3 4">
    <name type="scientific">Pontibacillus yanchengensis Y32</name>
    <dbReference type="NCBI Taxonomy" id="1385514"/>
    <lineage>
        <taxon>Bacteria</taxon>
        <taxon>Bacillati</taxon>
        <taxon>Bacillota</taxon>
        <taxon>Bacilli</taxon>
        <taxon>Bacillales</taxon>
        <taxon>Bacillaceae</taxon>
        <taxon>Pontibacillus</taxon>
    </lineage>
</organism>
<dbReference type="SUPFAM" id="SSF48452">
    <property type="entry name" value="TPR-like"/>
    <property type="match status" value="3"/>
</dbReference>
<keyword evidence="1" id="KW-0677">Repeat</keyword>
<gene>
    <name evidence="3" type="ORF">N782_21895</name>
</gene>
<dbReference type="Gene3D" id="3.40.50.300">
    <property type="entry name" value="P-loop containing nucleotide triphosphate hydrolases"/>
    <property type="match status" value="1"/>
</dbReference>
<dbReference type="InterPro" id="IPR005158">
    <property type="entry name" value="BTAD"/>
</dbReference>
<dbReference type="eggNOG" id="COG3629">
    <property type="taxonomic scope" value="Bacteria"/>
</dbReference>
<dbReference type="Pfam" id="PF24883">
    <property type="entry name" value="NPHP3_N"/>
    <property type="match status" value="1"/>
</dbReference>